<dbReference type="EMBL" id="UFAJ01000184">
    <property type="protein sequence ID" value="SSD59680.1"/>
    <property type="molecule type" value="Genomic_DNA"/>
</dbReference>
<dbReference type="GO" id="GO:0042254">
    <property type="term" value="P:ribosome biogenesis"/>
    <property type="evidence" value="ECO:0007669"/>
    <property type="project" value="UniProtKB-KW"/>
</dbReference>
<keyword evidence="6" id="KW-0539">Nucleus</keyword>
<evidence type="ECO:0000313" key="9">
    <source>
        <dbReference type="Proteomes" id="UP000262825"/>
    </source>
</evidence>
<gene>
    <name evidence="8" type="ORF">SCODWIG_01441</name>
</gene>
<keyword evidence="4" id="KW-0963">Cytoplasm</keyword>
<feature type="region of interest" description="Disordered" evidence="7">
    <location>
        <begin position="1"/>
        <end position="50"/>
    </location>
</feature>
<dbReference type="GO" id="GO:0005737">
    <property type="term" value="C:cytoplasm"/>
    <property type="evidence" value="ECO:0007669"/>
    <property type="project" value="UniProtKB-SubCell"/>
</dbReference>
<feature type="compositionally biased region" description="Polar residues" evidence="7">
    <location>
        <begin position="39"/>
        <end position="50"/>
    </location>
</feature>
<evidence type="ECO:0000256" key="6">
    <source>
        <dbReference type="ARBA" id="ARBA00023242"/>
    </source>
</evidence>
<evidence type="ECO:0000256" key="1">
    <source>
        <dbReference type="ARBA" id="ARBA00004123"/>
    </source>
</evidence>
<evidence type="ECO:0000256" key="5">
    <source>
        <dbReference type="ARBA" id="ARBA00022517"/>
    </source>
</evidence>
<dbReference type="Pfam" id="PF09135">
    <property type="entry name" value="Alb1"/>
    <property type="match status" value="1"/>
</dbReference>
<accession>A0A376B6F4</accession>
<dbReference type="OrthoDB" id="4086742at2759"/>
<evidence type="ECO:0000256" key="2">
    <source>
        <dbReference type="ARBA" id="ARBA00004496"/>
    </source>
</evidence>
<dbReference type="VEuPathDB" id="FungiDB:SCODWIG_01441"/>
<dbReference type="AlphaFoldDB" id="A0A376B6F4"/>
<evidence type="ECO:0000256" key="3">
    <source>
        <dbReference type="ARBA" id="ARBA00022448"/>
    </source>
</evidence>
<keyword evidence="9" id="KW-1185">Reference proteome</keyword>
<protein>
    <submittedName>
        <fullName evidence="8">Related to Ribosome biogenesis protein ALB1</fullName>
    </submittedName>
</protein>
<reference evidence="9" key="1">
    <citation type="submission" date="2018-06" db="EMBL/GenBank/DDBJ databases">
        <authorList>
            <person name="Guldener U."/>
        </authorList>
    </citation>
    <scope>NUCLEOTIDE SEQUENCE [LARGE SCALE GENOMIC DNA]</scope>
    <source>
        <strain evidence="9">UTAD17</strain>
    </source>
</reference>
<organism evidence="8 9">
    <name type="scientific">Saccharomycodes ludwigii</name>
    <dbReference type="NCBI Taxonomy" id="36035"/>
    <lineage>
        <taxon>Eukaryota</taxon>
        <taxon>Fungi</taxon>
        <taxon>Dikarya</taxon>
        <taxon>Ascomycota</taxon>
        <taxon>Saccharomycotina</taxon>
        <taxon>Saccharomycetes</taxon>
        <taxon>Saccharomycodales</taxon>
        <taxon>Saccharomycodaceae</taxon>
        <taxon>Saccharomycodes</taxon>
    </lineage>
</organism>
<evidence type="ECO:0000256" key="4">
    <source>
        <dbReference type="ARBA" id="ARBA00022490"/>
    </source>
</evidence>
<keyword evidence="5" id="KW-0690">Ribosome biogenesis</keyword>
<dbReference type="InterPro" id="IPR022784">
    <property type="entry name" value="Ribosome_bgen_Alb1"/>
</dbReference>
<dbReference type="Proteomes" id="UP000262825">
    <property type="component" value="Unassembled WGS sequence"/>
</dbReference>
<proteinExistence type="predicted"/>
<sequence>MPSKNSINRPKDTVNKARKARSLGQKRQQREKNGLLKPSRSSENSKSGQIKSIPIDLYKGDNNILESNARGITTKTLSKKRAKKIERNLKYIQQNKLLIDAQEKAEANGMELEIKPSTLTKNVKTIKEDSQLTKIKNDMWSVIEDAKSTGLILEGGNGTTLGGAYFP</sequence>
<evidence type="ECO:0000313" key="8">
    <source>
        <dbReference type="EMBL" id="SSD59680.1"/>
    </source>
</evidence>
<name>A0A376B6F4_9ASCO</name>
<keyword evidence="3" id="KW-0813">Transport</keyword>
<dbReference type="GO" id="GO:0005634">
    <property type="term" value="C:nucleus"/>
    <property type="evidence" value="ECO:0007669"/>
    <property type="project" value="UniProtKB-SubCell"/>
</dbReference>
<evidence type="ECO:0000256" key="7">
    <source>
        <dbReference type="SAM" id="MobiDB-lite"/>
    </source>
</evidence>
<comment type="subcellular location">
    <subcellularLocation>
        <location evidence="2">Cytoplasm</location>
    </subcellularLocation>
    <subcellularLocation>
        <location evidence="1">Nucleus</location>
    </subcellularLocation>
</comment>